<sequence>MSAVTAAARPALPDAAAASRRLTGWARKVLRMVVTTATVFFITSFGTYALGALSKSNPAAAVLGETATPADIARMNHQFGLDRPLLVQYASWLGHAFTGDLGTSYFTSIPVAGSIRQALPVDLGITGLAALFAVLIGGTAGIAAALNGGGRLDRSVTAVCSVLGTIPGFVIGIVLIVIFSATLRILPAGGYASLTTDPVQWFRCLLMPSFALSLNLAAGIARQLRTSLVGTLRENYVVGATVRGLSRRRVLLRHALRNAVGPALGILTVGVPLLLSGSVPTERIFNLPGVALLTLQSAERHDIPVIQGTLLVTVATVLLCNLVLGALLARFTPQARR</sequence>
<feature type="transmembrane region" description="Helical" evidence="7">
    <location>
        <begin position="200"/>
        <end position="221"/>
    </location>
</feature>
<feature type="transmembrane region" description="Helical" evidence="7">
    <location>
        <begin position="123"/>
        <end position="146"/>
    </location>
</feature>
<dbReference type="GO" id="GO:0005886">
    <property type="term" value="C:plasma membrane"/>
    <property type="evidence" value="ECO:0007669"/>
    <property type="project" value="UniProtKB-SubCell"/>
</dbReference>
<proteinExistence type="inferred from homology"/>
<feature type="transmembrane region" description="Helical" evidence="7">
    <location>
        <begin position="305"/>
        <end position="329"/>
    </location>
</feature>
<dbReference type="Pfam" id="PF19300">
    <property type="entry name" value="BPD_transp_1_N"/>
    <property type="match status" value="1"/>
</dbReference>
<name>A0A9W6S4V2_9ACTN</name>
<feature type="transmembrane region" description="Helical" evidence="7">
    <location>
        <begin position="29"/>
        <end position="50"/>
    </location>
</feature>
<evidence type="ECO:0000256" key="6">
    <source>
        <dbReference type="ARBA" id="ARBA00023136"/>
    </source>
</evidence>
<accession>A0A9W6S4V2</accession>
<feature type="domain" description="ABC transmembrane type-1" evidence="8">
    <location>
        <begin position="119"/>
        <end position="324"/>
    </location>
</feature>
<dbReference type="SUPFAM" id="SSF161098">
    <property type="entry name" value="MetI-like"/>
    <property type="match status" value="1"/>
</dbReference>
<dbReference type="RefSeq" id="WP_285572320.1">
    <property type="nucleotide sequence ID" value="NZ_BSTK01000004.1"/>
</dbReference>
<keyword evidence="2 7" id="KW-0813">Transport</keyword>
<keyword evidence="6 7" id="KW-0472">Membrane</keyword>
<keyword evidence="10" id="KW-1185">Reference proteome</keyword>
<dbReference type="AlphaFoldDB" id="A0A9W6S4V2"/>
<evidence type="ECO:0000256" key="5">
    <source>
        <dbReference type="ARBA" id="ARBA00022989"/>
    </source>
</evidence>
<evidence type="ECO:0000256" key="2">
    <source>
        <dbReference type="ARBA" id="ARBA00022448"/>
    </source>
</evidence>
<dbReference type="InterPro" id="IPR045621">
    <property type="entry name" value="BPD_transp_1_N"/>
</dbReference>
<evidence type="ECO:0000313" key="9">
    <source>
        <dbReference type="EMBL" id="GLY85420.1"/>
    </source>
</evidence>
<reference evidence="9" key="1">
    <citation type="submission" date="2023-03" db="EMBL/GenBank/DDBJ databases">
        <title>Actinoallomurus iriomotensis NBRC 103684.</title>
        <authorList>
            <person name="Ichikawa N."/>
            <person name="Sato H."/>
            <person name="Tonouchi N."/>
        </authorList>
    </citation>
    <scope>NUCLEOTIDE SEQUENCE</scope>
    <source>
        <strain evidence="9">NBRC 103684</strain>
    </source>
</reference>
<keyword evidence="5 7" id="KW-1133">Transmembrane helix</keyword>
<protein>
    <submittedName>
        <fullName evidence="9">ABC transporter permease</fullName>
    </submittedName>
</protein>
<dbReference type="PANTHER" id="PTHR43163:SF3">
    <property type="entry name" value="PEPTIDE ABC TRANSPORTER PERMEASE PROTEIN"/>
    <property type="match status" value="1"/>
</dbReference>
<dbReference type="InterPro" id="IPR035906">
    <property type="entry name" value="MetI-like_sf"/>
</dbReference>
<comment type="similarity">
    <text evidence="7">Belongs to the binding-protein-dependent transport system permease family.</text>
</comment>
<gene>
    <name evidence="9" type="ORF">Airi02_033490</name>
</gene>
<organism evidence="9 10">
    <name type="scientific">Actinoallomurus iriomotensis</name>
    <dbReference type="NCBI Taxonomy" id="478107"/>
    <lineage>
        <taxon>Bacteria</taxon>
        <taxon>Bacillati</taxon>
        <taxon>Actinomycetota</taxon>
        <taxon>Actinomycetes</taxon>
        <taxon>Streptosporangiales</taxon>
        <taxon>Thermomonosporaceae</taxon>
        <taxon>Actinoallomurus</taxon>
    </lineage>
</organism>
<keyword evidence="3" id="KW-1003">Cell membrane</keyword>
<comment type="caution">
    <text evidence="9">The sequence shown here is derived from an EMBL/GenBank/DDBJ whole genome shotgun (WGS) entry which is preliminary data.</text>
</comment>
<dbReference type="EMBL" id="BSTK01000004">
    <property type="protein sequence ID" value="GLY85420.1"/>
    <property type="molecule type" value="Genomic_DNA"/>
</dbReference>
<dbReference type="PROSITE" id="PS50928">
    <property type="entry name" value="ABC_TM1"/>
    <property type="match status" value="1"/>
</dbReference>
<feature type="transmembrane region" description="Helical" evidence="7">
    <location>
        <begin position="255"/>
        <end position="275"/>
    </location>
</feature>
<evidence type="ECO:0000256" key="3">
    <source>
        <dbReference type="ARBA" id="ARBA00022475"/>
    </source>
</evidence>
<feature type="transmembrane region" description="Helical" evidence="7">
    <location>
        <begin position="158"/>
        <end position="180"/>
    </location>
</feature>
<comment type="subcellular location">
    <subcellularLocation>
        <location evidence="1 7">Cell membrane</location>
        <topology evidence="1 7">Multi-pass membrane protein</topology>
    </subcellularLocation>
</comment>
<evidence type="ECO:0000259" key="8">
    <source>
        <dbReference type="PROSITE" id="PS50928"/>
    </source>
</evidence>
<evidence type="ECO:0000256" key="4">
    <source>
        <dbReference type="ARBA" id="ARBA00022692"/>
    </source>
</evidence>
<dbReference type="InterPro" id="IPR000515">
    <property type="entry name" value="MetI-like"/>
</dbReference>
<dbReference type="Pfam" id="PF00528">
    <property type="entry name" value="BPD_transp_1"/>
    <property type="match status" value="1"/>
</dbReference>
<dbReference type="GO" id="GO:0055085">
    <property type="term" value="P:transmembrane transport"/>
    <property type="evidence" value="ECO:0007669"/>
    <property type="project" value="InterPro"/>
</dbReference>
<dbReference type="Gene3D" id="1.10.3720.10">
    <property type="entry name" value="MetI-like"/>
    <property type="match status" value="1"/>
</dbReference>
<evidence type="ECO:0000313" key="10">
    <source>
        <dbReference type="Proteomes" id="UP001165074"/>
    </source>
</evidence>
<dbReference type="PANTHER" id="PTHR43163">
    <property type="entry name" value="DIPEPTIDE TRANSPORT SYSTEM PERMEASE PROTEIN DPPB-RELATED"/>
    <property type="match status" value="1"/>
</dbReference>
<evidence type="ECO:0000256" key="1">
    <source>
        <dbReference type="ARBA" id="ARBA00004651"/>
    </source>
</evidence>
<dbReference type="Proteomes" id="UP001165074">
    <property type="component" value="Unassembled WGS sequence"/>
</dbReference>
<dbReference type="CDD" id="cd06261">
    <property type="entry name" value="TM_PBP2"/>
    <property type="match status" value="1"/>
</dbReference>
<keyword evidence="4 7" id="KW-0812">Transmembrane</keyword>
<evidence type="ECO:0000256" key="7">
    <source>
        <dbReference type="RuleBase" id="RU363032"/>
    </source>
</evidence>